<proteinExistence type="predicted"/>
<evidence type="ECO:0000256" key="5">
    <source>
        <dbReference type="ARBA" id="ARBA00023136"/>
    </source>
</evidence>
<dbReference type="EMBL" id="CZRL01000135">
    <property type="protein sequence ID" value="CUS55333.1"/>
    <property type="molecule type" value="Genomic_DNA"/>
</dbReference>
<dbReference type="InterPro" id="IPR010432">
    <property type="entry name" value="RDD"/>
</dbReference>
<evidence type="ECO:0000313" key="8">
    <source>
        <dbReference type="EMBL" id="CUS55333.1"/>
    </source>
</evidence>
<dbReference type="PANTHER" id="PTHR36115">
    <property type="entry name" value="PROLINE-RICH ANTIGEN HOMOLOG-RELATED"/>
    <property type="match status" value="1"/>
</dbReference>
<evidence type="ECO:0000256" key="3">
    <source>
        <dbReference type="ARBA" id="ARBA00022692"/>
    </source>
</evidence>
<accession>A0A160TWF9</accession>
<evidence type="ECO:0000256" key="4">
    <source>
        <dbReference type="ARBA" id="ARBA00022989"/>
    </source>
</evidence>
<evidence type="ECO:0000256" key="1">
    <source>
        <dbReference type="ARBA" id="ARBA00004651"/>
    </source>
</evidence>
<keyword evidence="2" id="KW-1003">Cell membrane</keyword>
<dbReference type="InterPro" id="IPR051791">
    <property type="entry name" value="Pra-immunoreactive"/>
</dbReference>
<evidence type="ECO:0000256" key="2">
    <source>
        <dbReference type="ARBA" id="ARBA00022475"/>
    </source>
</evidence>
<keyword evidence="4 6" id="KW-1133">Transmembrane helix</keyword>
<dbReference type="Pfam" id="PF06271">
    <property type="entry name" value="RDD"/>
    <property type="match status" value="1"/>
</dbReference>
<keyword evidence="5 6" id="KW-0472">Membrane</keyword>
<dbReference type="GO" id="GO:0005886">
    <property type="term" value="C:plasma membrane"/>
    <property type="evidence" value="ECO:0007669"/>
    <property type="project" value="UniProtKB-SubCell"/>
</dbReference>
<protein>
    <submittedName>
        <fullName evidence="8">FIG023103: Predicted transmembrane protein</fullName>
    </submittedName>
</protein>
<sequence>MNSDCRRHAGLLRRLGAMLYDGFLLAGVMIVAAIPLPFFQSAADASAWVRVLIQIYLVLVCFLFFGWFWTHGGQTLGMRAWRLQLCGINGQKLAWSTAVVRFLSALLSWLVLGLGFFWVALDPQNRAWHDRLSKSIVVVLPRRP</sequence>
<organism evidence="8">
    <name type="scientific">hydrothermal vent metagenome</name>
    <dbReference type="NCBI Taxonomy" id="652676"/>
    <lineage>
        <taxon>unclassified sequences</taxon>
        <taxon>metagenomes</taxon>
        <taxon>ecological metagenomes</taxon>
    </lineage>
</organism>
<dbReference type="PANTHER" id="PTHR36115:SF10">
    <property type="entry name" value="RDD DOMAIN-CONTAINING PROTEIN"/>
    <property type="match status" value="1"/>
</dbReference>
<gene>
    <name evidence="8" type="ORF">MGWOODY_XGa1557</name>
</gene>
<feature type="domain" description="RDD" evidence="7">
    <location>
        <begin position="9"/>
        <end position="133"/>
    </location>
</feature>
<comment type="subcellular location">
    <subcellularLocation>
        <location evidence="1">Cell membrane</location>
        <topology evidence="1">Multi-pass membrane protein</topology>
    </subcellularLocation>
</comment>
<reference evidence="8" key="1">
    <citation type="submission" date="2015-10" db="EMBL/GenBank/DDBJ databases">
        <authorList>
            <person name="Gilbert D.G."/>
        </authorList>
    </citation>
    <scope>NUCLEOTIDE SEQUENCE</scope>
</reference>
<evidence type="ECO:0000259" key="7">
    <source>
        <dbReference type="Pfam" id="PF06271"/>
    </source>
</evidence>
<feature type="transmembrane region" description="Helical" evidence="6">
    <location>
        <begin position="51"/>
        <end position="69"/>
    </location>
</feature>
<name>A0A160TWF9_9ZZZZ</name>
<keyword evidence="3 6" id="KW-0812">Transmembrane</keyword>
<evidence type="ECO:0000256" key="6">
    <source>
        <dbReference type="SAM" id="Phobius"/>
    </source>
</evidence>
<feature type="transmembrane region" description="Helical" evidence="6">
    <location>
        <begin position="102"/>
        <end position="121"/>
    </location>
</feature>
<feature type="transmembrane region" description="Helical" evidence="6">
    <location>
        <begin position="17"/>
        <end position="39"/>
    </location>
</feature>
<dbReference type="AlphaFoldDB" id="A0A160TWF9"/>